<feature type="domain" description="Amine oxidase" evidence="1">
    <location>
        <begin position="6"/>
        <end position="65"/>
    </location>
</feature>
<proteinExistence type="predicted"/>
<reference evidence="2 3" key="1">
    <citation type="submission" date="2019-02" db="EMBL/GenBank/DDBJ databases">
        <title>Sequencing the genomes of 1000 actinobacteria strains.</title>
        <authorList>
            <person name="Klenk H.-P."/>
        </authorList>
    </citation>
    <scope>NUCLEOTIDE SEQUENCE [LARGE SCALE GENOMIC DNA]</scope>
    <source>
        <strain evidence="2 3">DSM 45162</strain>
    </source>
</reference>
<dbReference type="EMBL" id="SHKY01000001">
    <property type="protein sequence ID" value="RZU48415.1"/>
    <property type="molecule type" value="Genomic_DNA"/>
</dbReference>
<dbReference type="Pfam" id="PF01593">
    <property type="entry name" value="Amino_oxidase"/>
    <property type="match status" value="1"/>
</dbReference>
<dbReference type="InterPro" id="IPR002937">
    <property type="entry name" value="Amino_oxidase"/>
</dbReference>
<dbReference type="SUPFAM" id="SSF51905">
    <property type="entry name" value="FAD/NAD(P)-binding domain"/>
    <property type="match status" value="1"/>
</dbReference>
<comment type="caution">
    <text evidence="2">The sequence shown here is derived from an EMBL/GenBank/DDBJ whole genome shotgun (WGS) entry which is preliminary data.</text>
</comment>
<sequence>MVGAGLAGLACARELVRAGVAVRVLEREPVVGGRLGAACVAGRCADVGAGYFTADDPAFVAQVRQWVSAGLARPWTDTLMTYDRGGPPHPSSGPVRFTARGGLRMLADDLATGLDVTLGCAVTELPRASAVVLAMPGPQALRLLTTSSDAAGPVVEAARLQRWSAVLATVLTYPRRSWPSFRGAFVNEHPVLDRVFDDGDRRGDGAPVLVVHTSAEFAAAHLDRPADAGPEVERATRELLGLPAPATEVHVHPWPYAQPGARPDAAPFVRGAGIALAGDAFGRPRVQTAWLSGRAVGAALAAELG</sequence>
<dbReference type="OrthoDB" id="5792777at2"/>
<accession>A0A4Q7ZEC2</accession>
<dbReference type="InterPro" id="IPR036188">
    <property type="entry name" value="FAD/NAD-bd_sf"/>
</dbReference>
<keyword evidence="3" id="KW-1185">Reference proteome</keyword>
<dbReference type="Proteomes" id="UP000292564">
    <property type="component" value="Unassembled WGS sequence"/>
</dbReference>
<evidence type="ECO:0000313" key="2">
    <source>
        <dbReference type="EMBL" id="RZU48415.1"/>
    </source>
</evidence>
<dbReference type="PANTHER" id="PTHR16128">
    <property type="entry name" value="FAD/NAD(P)-BINDING OXIDOREDUCTASE FAMILY PROTEIN"/>
    <property type="match status" value="1"/>
</dbReference>
<organism evidence="2 3">
    <name type="scientific">Krasilnikovia cinnamomea</name>
    <dbReference type="NCBI Taxonomy" id="349313"/>
    <lineage>
        <taxon>Bacteria</taxon>
        <taxon>Bacillati</taxon>
        <taxon>Actinomycetota</taxon>
        <taxon>Actinomycetes</taxon>
        <taxon>Micromonosporales</taxon>
        <taxon>Micromonosporaceae</taxon>
        <taxon>Krasilnikovia</taxon>
    </lineage>
</organism>
<gene>
    <name evidence="2" type="ORF">EV385_0129</name>
</gene>
<evidence type="ECO:0000313" key="3">
    <source>
        <dbReference type="Proteomes" id="UP000292564"/>
    </source>
</evidence>
<dbReference type="Gene3D" id="3.50.50.60">
    <property type="entry name" value="FAD/NAD(P)-binding domain"/>
    <property type="match status" value="1"/>
</dbReference>
<name>A0A4Q7ZEC2_9ACTN</name>
<dbReference type="PANTHER" id="PTHR16128:SF5">
    <property type="entry name" value="FAD_NAD(P)-BINDING OXIDOREDUCTASE FAMILY PROTEIN"/>
    <property type="match status" value="1"/>
</dbReference>
<evidence type="ECO:0000259" key="1">
    <source>
        <dbReference type="Pfam" id="PF01593"/>
    </source>
</evidence>
<dbReference type="AlphaFoldDB" id="A0A4Q7ZEC2"/>
<dbReference type="GO" id="GO:0016491">
    <property type="term" value="F:oxidoreductase activity"/>
    <property type="evidence" value="ECO:0007669"/>
    <property type="project" value="InterPro"/>
</dbReference>
<dbReference type="Gene3D" id="3.90.660.10">
    <property type="match status" value="1"/>
</dbReference>
<protein>
    <recommendedName>
        <fullName evidence="1">Amine oxidase domain-containing protein</fullName>
    </recommendedName>
</protein>